<sequence>MGVCKKKRYSSKNSILFEVLDTVFAPDVFEAKKLLEVPSPIFYRILISVFLMLRHFHFVSLRIVGK</sequence>
<comment type="caution">
    <text evidence="1">The sequence shown here is derived from an EMBL/GenBank/DDBJ whole genome shotgun (WGS) entry which is preliminary data.</text>
</comment>
<gene>
    <name evidence="1" type="ORF">LEP1GSC188_1718</name>
</gene>
<dbReference type="Proteomes" id="UP000011770">
    <property type="component" value="Unassembled WGS sequence"/>
</dbReference>
<organism evidence="1 2">
    <name type="scientific">Leptospira weilii serovar Topaz str. LT2116</name>
    <dbReference type="NCBI Taxonomy" id="1088540"/>
    <lineage>
        <taxon>Bacteria</taxon>
        <taxon>Pseudomonadati</taxon>
        <taxon>Spirochaetota</taxon>
        <taxon>Spirochaetia</taxon>
        <taxon>Leptospirales</taxon>
        <taxon>Leptospiraceae</taxon>
        <taxon>Leptospira</taxon>
    </lineage>
</organism>
<accession>M3H0R6</accession>
<dbReference type="AlphaFoldDB" id="M3H0R6"/>
<evidence type="ECO:0000313" key="2">
    <source>
        <dbReference type="Proteomes" id="UP000011770"/>
    </source>
</evidence>
<dbReference type="EMBL" id="AHOR02000024">
    <property type="protein sequence ID" value="EMF82335.1"/>
    <property type="molecule type" value="Genomic_DNA"/>
</dbReference>
<name>M3H0R6_9LEPT</name>
<reference evidence="1 2" key="1">
    <citation type="submission" date="2013-01" db="EMBL/GenBank/DDBJ databases">
        <authorList>
            <person name="Harkins D.M."/>
            <person name="Durkin A.S."/>
            <person name="Brinkac L.M."/>
            <person name="Haft D.H."/>
            <person name="Selengut J.D."/>
            <person name="Sanka R."/>
            <person name="DePew J."/>
            <person name="Purushe J."/>
            <person name="Tulsiani S.M."/>
            <person name="Graham G.C."/>
            <person name="Burns M.-A."/>
            <person name="Dohnt M.F."/>
            <person name="Smythe L.D."/>
            <person name="McKay D.B."/>
            <person name="Craig S.B."/>
            <person name="Vinetz J.M."/>
            <person name="Sutton G.G."/>
            <person name="Nierman W.C."/>
            <person name="Fouts D.E."/>
        </authorList>
    </citation>
    <scope>NUCLEOTIDE SEQUENCE [LARGE SCALE GENOMIC DNA]</scope>
    <source>
        <strain evidence="1 2">LT2116</strain>
    </source>
</reference>
<evidence type="ECO:0000313" key="1">
    <source>
        <dbReference type="EMBL" id="EMF82335.1"/>
    </source>
</evidence>
<proteinExistence type="predicted"/>
<protein>
    <submittedName>
        <fullName evidence="1">Uncharacterized protein</fullName>
    </submittedName>
</protein>